<gene>
    <name evidence="5" type="ordered locus">Terro_2660</name>
</gene>
<keyword evidence="2" id="KW-0560">Oxidoreductase</keyword>
<dbReference type="EMBL" id="CP003379">
    <property type="protein sequence ID" value="AFL88898.1"/>
    <property type="molecule type" value="Genomic_DNA"/>
</dbReference>
<dbReference type="eggNOG" id="COG1028">
    <property type="taxonomic scope" value="Bacteria"/>
</dbReference>
<dbReference type="GO" id="GO:0016491">
    <property type="term" value="F:oxidoreductase activity"/>
    <property type="evidence" value="ECO:0007669"/>
    <property type="project" value="UniProtKB-KW"/>
</dbReference>
<evidence type="ECO:0000313" key="6">
    <source>
        <dbReference type="Proteomes" id="UP000006056"/>
    </source>
</evidence>
<dbReference type="AlphaFoldDB" id="I3ZI30"/>
<dbReference type="InterPro" id="IPR036291">
    <property type="entry name" value="NAD(P)-bd_dom_sf"/>
</dbReference>
<evidence type="ECO:0000256" key="3">
    <source>
        <dbReference type="RuleBase" id="RU000363"/>
    </source>
</evidence>
<keyword evidence="6" id="KW-1185">Reference proteome</keyword>
<dbReference type="RefSeq" id="WP_014786182.1">
    <property type="nucleotide sequence ID" value="NC_018014.1"/>
</dbReference>
<proteinExistence type="inferred from homology"/>
<dbReference type="HOGENOM" id="CLU_010194_1_3_0"/>
<evidence type="ECO:0000256" key="1">
    <source>
        <dbReference type="ARBA" id="ARBA00006484"/>
    </source>
</evidence>
<dbReference type="KEGG" id="trs:Terro_2660"/>
<sequence length="241" mass="25162">MSNILWGRRALVTGGVRRLGRAFAVALAAAGANVVVTSRSLDAESAAVVQELTDLGVRAHAVACDVRSPDAVISAVAQAVEFLGDLDLLINNAGMFESAPLEALSPEQWDDAYAVNARGPFLVAQAALQHLRASGHGRIINIGSLGGMKPWITHGHYCASKAALHMLSQTMAKAWAPEVSVNCVAPGMIRLPDEPERLAGKTPMGRDGSPEDVVAAVMFFAAAPEFITGQVMAVDGGLSLI</sequence>
<dbReference type="CDD" id="cd05233">
    <property type="entry name" value="SDR_c"/>
    <property type="match status" value="1"/>
</dbReference>
<dbReference type="InterPro" id="IPR057326">
    <property type="entry name" value="KR_dom"/>
</dbReference>
<evidence type="ECO:0000259" key="4">
    <source>
        <dbReference type="SMART" id="SM00822"/>
    </source>
</evidence>
<dbReference type="PROSITE" id="PS00061">
    <property type="entry name" value="ADH_SHORT"/>
    <property type="match status" value="1"/>
</dbReference>
<dbReference type="Pfam" id="PF00106">
    <property type="entry name" value="adh_short"/>
    <property type="match status" value="1"/>
</dbReference>
<name>I3ZI30_TERRK</name>
<dbReference type="InterPro" id="IPR020904">
    <property type="entry name" value="Sc_DH/Rdtase_CS"/>
</dbReference>
<dbReference type="PANTHER" id="PTHR43639">
    <property type="entry name" value="OXIDOREDUCTASE, SHORT-CHAIN DEHYDROGENASE/REDUCTASE FAMILY (AFU_ORTHOLOGUE AFUA_5G02870)"/>
    <property type="match status" value="1"/>
</dbReference>
<reference evidence="5 6" key="1">
    <citation type="submission" date="2012-06" db="EMBL/GenBank/DDBJ databases">
        <title>Complete genome of Terriglobus roseus DSM 18391.</title>
        <authorList>
            <consortium name="US DOE Joint Genome Institute (JGI-PGF)"/>
            <person name="Lucas S."/>
            <person name="Copeland A."/>
            <person name="Lapidus A."/>
            <person name="Glavina del Rio T."/>
            <person name="Dalin E."/>
            <person name="Tice H."/>
            <person name="Bruce D."/>
            <person name="Goodwin L."/>
            <person name="Pitluck S."/>
            <person name="Peters L."/>
            <person name="Mikhailova N."/>
            <person name="Munk A.C.C."/>
            <person name="Kyrpides N."/>
            <person name="Mavromatis K."/>
            <person name="Ivanova N."/>
            <person name="Brettin T."/>
            <person name="Detter J.C."/>
            <person name="Han C."/>
            <person name="Larimer F."/>
            <person name="Land M."/>
            <person name="Hauser L."/>
            <person name="Markowitz V."/>
            <person name="Cheng J.-F."/>
            <person name="Hugenholtz P."/>
            <person name="Woyke T."/>
            <person name="Wu D."/>
            <person name="Brambilla E."/>
            <person name="Klenk H.-P."/>
            <person name="Eisen J.A."/>
        </authorList>
    </citation>
    <scope>NUCLEOTIDE SEQUENCE [LARGE SCALE GENOMIC DNA]</scope>
    <source>
        <strain evidence="6">DSM 18391 / NRRL B-41598 / KBS 63</strain>
    </source>
</reference>
<evidence type="ECO:0000313" key="5">
    <source>
        <dbReference type="EMBL" id="AFL88898.1"/>
    </source>
</evidence>
<dbReference type="SMART" id="SM00822">
    <property type="entry name" value="PKS_KR"/>
    <property type="match status" value="1"/>
</dbReference>
<feature type="domain" description="Ketoreductase" evidence="4">
    <location>
        <begin position="8"/>
        <end position="188"/>
    </location>
</feature>
<organism evidence="5 6">
    <name type="scientific">Terriglobus roseus (strain DSM 18391 / NRRL B-41598 / KBS 63)</name>
    <dbReference type="NCBI Taxonomy" id="926566"/>
    <lineage>
        <taxon>Bacteria</taxon>
        <taxon>Pseudomonadati</taxon>
        <taxon>Acidobacteriota</taxon>
        <taxon>Terriglobia</taxon>
        <taxon>Terriglobales</taxon>
        <taxon>Acidobacteriaceae</taxon>
        <taxon>Terriglobus</taxon>
    </lineage>
</organism>
<dbReference type="Proteomes" id="UP000006056">
    <property type="component" value="Chromosome"/>
</dbReference>
<dbReference type="OrthoDB" id="9790146at2"/>
<dbReference type="PRINTS" id="PR00081">
    <property type="entry name" value="GDHRDH"/>
</dbReference>
<dbReference type="PRINTS" id="PR00080">
    <property type="entry name" value="SDRFAMILY"/>
</dbReference>
<comment type="similarity">
    <text evidence="1 3">Belongs to the short-chain dehydrogenases/reductases (SDR) family.</text>
</comment>
<protein>
    <recommendedName>
        <fullName evidence="4">Ketoreductase domain-containing protein</fullName>
    </recommendedName>
</protein>
<dbReference type="PANTHER" id="PTHR43639:SF1">
    <property type="entry name" value="SHORT-CHAIN DEHYDROGENASE_REDUCTASE FAMILY PROTEIN"/>
    <property type="match status" value="1"/>
</dbReference>
<dbReference type="SUPFAM" id="SSF51735">
    <property type="entry name" value="NAD(P)-binding Rossmann-fold domains"/>
    <property type="match status" value="1"/>
</dbReference>
<accession>I3ZI30</accession>
<dbReference type="FunFam" id="3.40.50.720:FF:000084">
    <property type="entry name" value="Short-chain dehydrogenase reductase"/>
    <property type="match status" value="1"/>
</dbReference>
<dbReference type="STRING" id="926566.Terro_2660"/>
<dbReference type="InterPro" id="IPR002347">
    <property type="entry name" value="SDR_fam"/>
</dbReference>
<evidence type="ECO:0000256" key="2">
    <source>
        <dbReference type="ARBA" id="ARBA00023002"/>
    </source>
</evidence>
<dbReference type="Gene3D" id="3.40.50.720">
    <property type="entry name" value="NAD(P)-binding Rossmann-like Domain"/>
    <property type="match status" value="1"/>
</dbReference>